<gene>
    <name evidence="5" type="ORF">SMTD_LOCUS5930</name>
</gene>
<organism evidence="5 6">
    <name type="scientific">Schistosoma mattheei</name>
    <dbReference type="NCBI Taxonomy" id="31246"/>
    <lineage>
        <taxon>Eukaryota</taxon>
        <taxon>Metazoa</taxon>
        <taxon>Spiralia</taxon>
        <taxon>Lophotrochozoa</taxon>
        <taxon>Platyhelminthes</taxon>
        <taxon>Trematoda</taxon>
        <taxon>Digenea</taxon>
        <taxon>Strigeidida</taxon>
        <taxon>Schistosomatoidea</taxon>
        <taxon>Schistosomatidae</taxon>
        <taxon>Schistosoma</taxon>
    </lineage>
</organism>
<feature type="domain" description="NADP-dependent oxidoreductase" evidence="4">
    <location>
        <begin position="202"/>
        <end position="419"/>
    </location>
</feature>
<accession>A0A3P8CEW4</accession>
<evidence type="ECO:0000313" key="5">
    <source>
        <dbReference type="EMBL" id="VDP31131.1"/>
    </source>
</evidence>
<evidence type="ECO:0000313" key="6">
    <source>
        <dbReference type="Proteomes" id="UP000269396"/>
    </source>
</evidence>
<dbReference type="InterPro" id="IPR036812">
    <property type="entry name" value="NAD(P)_OxRdtase_dom_sf"/>
</dbReference>
<evidence type="ECO:0000259" key="4">
    <source>
        <dbReference type="Pfam" id="PF00248"/>
    </source>
</evidence>
<dbReference type="Pfam" id="PF00248">
    <property type="entry name" value="Aldo_ket_red"/>
    <property type="match status" value="1"/>
</dbReference>
<dbReference type="GO" id="GO:1901379">
    <property type="term" value="P:regulation of potassium ion transmembrane transport"/>
    <property type="evidence" value="ECO:0007669"/>
    <property type="project" value="TreeGrafter"/>
</dbReference>
<dbReference type="GO" id="GO:0016491">
    <property type="term" value="F:oxidoreductase activity"/>
    <property type="evidence" value="ECO:0007669"/>
    <property type="project" value="UniProtKB-KW"/>
</dbReference>
<dbReference type="InterPro" id="IPR005399">
    <property type="entry name" value="K_chnl_volt-dep_bsu_KCNAB-rel"/>
</dbReference>
<dbReference type="GO" id="GO:0008076">
    <property type="term" value="C:voltage-gated potassium channel complex"/>
    <property type="evidence" value="ECO:0007669"/>
    <property type="project" value="TreeGrafter"/>
</dbReference>
<evidence type="ECO:0000256" key="3">
    <source>
        <dbReference type="ARBA" id="ARBA00023002"/>
    </source>
</evidence>
<evidence type="ECO:0000256" key="2">
    <source>
        <dbReference type="ARBA" id="ARBA00022857"/>
    </source>
</evidence>
<dbReference type="PANTHER" id="PTHR43150">
    <property type="entry name" value="HYPERKINETIC, ISOFORM M"/>
    <property type="match status" value="1"/>
</dbReference>
<keyword evidence="2" id="KW-0521">NADP</keyword>
<evidence type="ECO:0000256" key="1">
    <source>
        <dbReference type="ARBA" id="ARBA00006515"/>
    </source>
</evidence>
<comment type="similarity">
    <text evidence="1">Belongs to the shaker potassium channel beta subunit family.</text>
</comment>
<dbReference type="GO" id="GO:0044325">
    <property type="term" value="F:transmembrane transporter binding"/>
    <property type="evidence" value="ECO:0007669"/>
    <property type="project" value="TreeGrafter"/>
</dbReference>
<name>A0A3P8CEW4_9TREM</name>
<dbReference type="GO" id="GO:0015459">
    <property type="term" value="F:potassium channel regulator activity"/>
    <property type="evidence" value="ECO:0007669"/>
    <property type="project" value="TreeGrafter"/>
</dbReference>
<protein>
    <recommendedName>
        <fullName evidence="4">NADP-dependent oxidoreductase domain-containing protein</fullName>
    </recommendedName>
</protein>
<dbReference type="PRINTS" id="PR01577">
    <property type="entry name" value="KCNABCHANNEL"/>
</dbReference>
<sequence>MGRILSTKNWRRSSYIVCCRLSKSGNDILLACISMNRLIKICLKVVVGGSQQETRDPGFLLLGTRQQGVLVILRELMLLDGFDPLSPSFTVRDVTTGLSRPRQTFCRTEIAETEQGLSRKHLFEGKQYSTCYYIMVVGGSQQEILDLGFVLLGTRQKSVPVILREQVLPDGFDPVSPSFTLTLFIHLIIIYYYYYYISDIFCETGLRSSLERLQLEYVDIVIVTRQNESSIPVEEVVRTCTHLIHLGWTFYWGTSGWLPCEVMQAQTVARQFNLIPPSVDQNELNLLNKNYLQNMREICLKLNIGIMTGSPLSGGILTGKYIDCIPNFSRATLKNQEDIRDKLLCSKGISQREQVKQLCKIAGRMKCTCAQLAIAWCLRCSHIGSVIIGAATVDQLHENIRSVLIYPHLNASIISELDTLLNTTDSNDNFL</sequence>
<dbReference type="Proteomes" id="UP000269396">
    <property type="component" value="Unassembled WGS sequence"/>
</dbReference>
<dbReference type="SUPFAM" id="SSF51430">
    <property type="entry name" value="NAD(P)-linked oxidoreductase"/>
    <property type="match status" value="1"/>
</dbReference>
<dbReference type="PANTHER" id="PTHR43150:SF2">
    <property type="entry name" value="HYPERKINETIC, ISOFORM M"/>
    <property type="match status" value="1"/>
</dbReference>
<dbReference type="Gene3D" id="3.20.20.100">
    <property type="entry name" value="NADP-dependent oxidoreductase domain"/>
    <property type="match status" value="1"/>
</dbReference>
<dbReference type="AlphaFoldDB" id="A0A3P8CEW4"/>
<dbReference type="InterPro" id="IPR023210">
    <property type="entry name" value="NADP_OxRdtase_dom"/>
</dbReference>
<keyword evidence="6" id="KW-1185">Reference proteome</keyword>
<keyword evidence="3" id="KW-0560">Oxidoreductase</keyword>
<reference evidence="5 6" key="1">
    <citation type="submission" date="2018-11" db="EMBL/GenBank/DDBJ databases">
        <authorList>
            <consortium name="Pathogen Informatics"/>
        </authorList>
    </citation>
    <scope>NUCLEOTIDE SEQUENCE [LARGE SCALE GENOMIC DNA]</scope>
    <source>
        <strain>Denwood</strain>
        <strain evidence="6">Zambia</strain>
    </source>
</reference>
<proteinExistence type="inferred from homology"/>
<dbReference type="EMBL" id="UZAL01027291">
    <property type="protein sequence ID" value="VDP31131.1"/>
    <property type="molecule type" value="Genomic_DNA"/>
</dbReference>